<keyword evidence="2" id="KW-0472">Membrane</keyword>
<keyword evidence="2" id="KW-0812">Transmembrane</keyword>
<accession>A0A839SX77</accession>
<evidence type="ECO:0000313" key="4">
    <source>
        <dbReference type="Proteomes" id="UP000581135"/>
    </source>
</evidence>
<keyword evidence="2" id="KW-1133">Transmembrane helix</keyword>
<proteinExistence type="predicted"/>
<evidence type="ECO:0000256" key="2">
    <source>
        <dbReference type="SAM" id="Phobius"/>
    </source>
</evidence>
<evidence type="ECO:0008006" key="5">
    <source>
        <dbReference type="Google" id="ProtNLM"/>
    </source>
</evidence>
<evidence type="ECO:0000313" key="3">
    <source>
        <dbReference type="EMBL" id="MBB3066908.1"/>
    </source>
</evidence>
<protein>
    <recommendedName>
        <fullName evidence="5">Pilus assembly protein Flp/PilA</fullName>
    </recommendedName>
</protein>
<sequence>MWKSFLRKDEGASLVEESLVIGLMAIAATIILTSIASFTAATWREAHDSLKASPSHAAASNPSDGDSGASVGGGTPGSGSPGGAAGSSPGDSSSTPGSGQDGGEEGLGGQNGQFEFDTD</sequence>
<feature type="compositionally biased region" description="Low complexity" evidence="1">
    <location>
        <begin position="52"/>
        <end position="69"/>
    </location>
</feature>
<feature type="region of interest" description="Disordered" evidence="1">
    <location>
        <begin position="47"/>
        <end position="119"/>
    </location>
</feature>
<feature type="compositionally biased region" description="Gly residues" evidence="1">
    <location>
        <begin position="99"/>
        <end position="111"/>
    </location>
</feature>
<reference evidence="3 4" key="1">
    <citation type="submission" date="2020-08" db="EMBL/GenBank/DDBJ databases">
        <title>Genomic Encyclopedia of Type Strains, Phase III (KMG-III): the genomes of soil and plant-associated and newly described type strains.</title>
        <authorList>
            <person name="Whitman W."/>
        </authorList>
    </citation>
    <scope>NUCLEOTIDE SEQUENCE [LARGE SCALE GENOMIC DNA]</scope>
    <source>
        <strain evidence="3 4">CECT 8803</strain>
    </source>
</reference>
<comment type="caution">
    <text evidence="3">The sequence shown here is derived from an EMBL/GenBank/DDBJ whole genome shotgun (WGS) entry which is preliminary data.</text>
</comment>
<keyword evidence="4" id="KW-1185">Reference proteome</keyword>
<dbReference type="Proteomes" id="UP000581135">
    <property type="component" value="Unassembled WGS sequence"/>
</dbReference>
<feature type="compositionally biased region" description="Low complexity" evidence="1">
    <location>
        <begin position="86"/>
        <end position="98"/>
    </location>
</feature>
<name>A0A839SX77_9PROT</name>
<gene>
    <name evidence="3" type="ORF">FHR98_003219</name>
</gene>
<evidence type="ECO:0000256" key="1">
    <source>
        <dbReference type="SAM" id="MobiDB-lite"/>
    </source>
</evidence>
<feature type="compositionally biased region" description="Gly residues" evidence="1">
    <location>
        <begin position="70"/>
        <end position="85"/>
    </location>
</feature>
<dbReference type="EMBL" id="JACHXA010000011">
    <property type="protein sequence ID" value="MBB3066908.1"/>
    <property type="molecule type" value="Genomic_DNA"/>
</dbReference>
<dbReference type="RefSeq" id="WP_183417731.1">
    <property type="nucleotide sequence ID" value="NZ_JACHXA010000011.1"/>
</dbReference>
<dbReference type="AlphaFoldDB" id="A0A839SX77"/>
<organism evidence="3 4">
    <name type="scientific">Limibacillus halophilus</name>
    <dbReference type="NCBI Taxonomy" id="1579333"/>
    <lineage>
        <taxon>Bacteria</taxon>
        <taxon>Pseudomonadati</taxon>
        <taxon>Pseudomonadota</taxon>
        <taxon>Alphaproteobacteria</taxon>
        <taxon>Rhodospirillales</taxon>
        <taxon>Rhodovibrionaceae</taxon>
        <taxon>Limibacillus</taxon>
    </lineage>
</organism>
<feature type="transmembrane region" description="Helical" evidence="2">
    <location>
        <begin position="20"/>
        <end position="43"/>
    </location>
</feature>